<protein>
    <recommendedName>
        <fullName evidence="4">Glycosyltransferase</fullName>
    </recommendedName>
</protein>
<evidence type="ECO:0000256" key="1">
    <source>
        <dbReference type="ARBA" id="ARBA00022676"/>
    </source>
</evidence>
<dbReference type="Pfam" id="PF01531">
    <property type="entry name" value="Glyco_transf_11"/>
    <property type="match status" value="1"/>
</dbReference>
<dbReference type="GO" id="GO:0005975">
    <property type="term" value="P:carbohydrate metabolic process"/>
    <property type="evidence" value="ECO:0007669"/>
    <property type="project" value="InterPro"/>
</dbReference>
<reference evidence="3" key="1">
    <citation type="journal article" date="2020" name="Nature">
        <title>Giant virus diversity and host interactions through global metagenomics.</title>
        <authorList>
            <person name="Schulz F."/>
            <person name="Roux S."/>
            <person name="Paez-Espino D."/>
            <person name="Jungbluth S."/>
            <person name="Walsh D.A."/>
            <person name="Denef V.J."/>
            <person name="McMahon K.D."/>
            <person name="Konstantinidis K.T."/>
            <person name="Eloe-Fadrosh E.A."/>
            <person name="Kyrpides N.C."/>
            <person name="Woyke T."/>
        </authorList>
    </citation>
    <scope>NUCLEOTIDE SEQUENCE</scope>
    <source>
        <strain evidence="3">GVMAG-S-1035124-57</strain>
    </source>
</reference>
<evidence type="ECO:0000313" key="3">
    <source>
        <dbReference type="EMBL" id="QHU36060.1"/>
    </source>
</evidence>
<dbReference type="PANTHER" id="PTHR11927:SF9">
    <property type="entry name" value="L-FUCOSYLTRANSFERASE"/>
    <property type="match status" value="1"/>
</dbReference>
<dbReference type="InterPro" id="IPR002516">
    <property type="entry name" value="Glyco_trans_11"/>
</dbReference>
<name>A0A6C0M098_9ZZZZ</name>
<dbReference type="AlphaFoldDB" id="A0A6C0M098"/>
<evidence type="ECO:0000256" key="2">
    <source>
        <dbReference type="ARBA" id="ARBA00022679"/>
    </source>
</evidence>
<evidence type="ECO:0008006" key="4">
    <source>
        <dbReference type="Google" id="ProtNLM"/>
    </source>
</evidence>
<accession>A0A6C0M098</accession>
<dbReference type="GO" id="GO:0016020">
    <property type="term" value="C:membrane"/>
    <property type="evidence" value="ECO:0007669"/>
    <property type="project" value="InterPro"/>
</dbReference>
<keyword evidence="1" id="KW-0328">Glycosyltransferase</keyword>
<sequence>MITVLIQGGLGNQLFQVFATLAAAIRSGGTCFFLCEPRDATGHRSTYWNTLLKGLLPMTVLPTPTQVHRFMQLPVYMEPEFKYARLQLKPSMKLVGYFQSYKYFNDVETQIYEKIQLKKQQAHIRNSSGFAGIKNTVAMHFRIGDYANISDAHPILPLEYYRKALKHVLTQVQGEGNVAVNVLIFGEAQDNATIANHLRELKADPAFSARCRFHKVPNSLEDWKQMLLMSVCDHNIIANSTFSWWGAYLNQNPGKVVCYPSTWFGLALQQHDTRDLFPAEWVKIQM</sequence>
<organism evidence="3">
    <name type="scientific">viral metagenome</name>
    <dbReference type="NCBI Taxonomy" id="1070528"/>
    <lineage>
        <taxon>unclassified sequences</taxon>
        <taxon>metagenomes</taxon>
        <taxon>organismal metagenomes</taxon>
    </lineage>
</organism>
<dbReference type="CDD" id="cd11301">
    <property type="entry name" value="Fut1_Fut2_like"/>
    <property type="match status" value="1"/>
</dbReference>
<dbReference type="EMBL" id="MN740632">
    <property type="protein sequence ID" value="QHU36060.1"/>
    <property type="molecule type" value="Genomic_DNA"/>
</dbReference>
<dbReference type="GO" id="GO:0008107">
    <property type="term" value="F:galactoside 2-alpha-L-fucosyltransferase activity"/>
    <property type="evidence" value="ECO:0007669"/>
    <property type="project" value="InterPro"/>
</dbReference>
<dbReference type="PANTHER" id="PTHR11927">
    <property type="entry name" value="GALACTOSIDE 2-L-FUCOSYLTRANSFERASE"/>
    <property type="match status" value="1"/>
</dbReference>
<keyword evidence="2" id="KW-0808">Transferase</keyword>
<proteinExistence type="predicted"/>